<dbReference type="Proteomes" id="UP000591131">
    <property type="component" value="Unassembled WGS sequence"/>
</dbReference>
<proteinExistence type="predicted"/>
<gene>
    <name evidence="1" type="ORF">FOL47_008315</name>
</gene>
<evidence type="ECO:0000313" key="2">
    <source>
        <dbReference type="Proteomes" id="UP000591131"/>
    </source>
</evidence>
<comment type="caution">
    <text evidence="1">The sequence shown here is derived from an EMBL/GenBank/DDBJ whole genome shotgun (WGS) entry which is preliminary data.</text>
</comment>
<name>A0A7J6LEY6_PERCH</name>
<organism evidence="1 2">
    <name type="scientific">Perkinsus chesapeaki</name>
    <name type="common">Clam parasite</name>
    <name type="synonym">Perkinsus andrewsi</name>
    <dbReference type="NCBI Taxonomy" id="330153"/>
    <lineage>
        <taxon>Eukaryota</taxon>
        <taxon>Sar</taxon>
        <taxon>Alveolata</taxon>
        <taxon>Perkinsozoa</taxon>
        <taxon>Perkinsea</taxon>
        <taxon>Perkinsida</taxon>
        <taxon>Perkinsidae</taxon>
        <taxon>Perkinsus</taxon>
    </lineage>
</organism>
<accession>A0A7J6LEY6</accession>
<dbReference type="EMBL" id="JAAPAO010000525">
    <property type="protein sequence ID" value="KAF4657753.1"/>
    <property type="molecule type" value="Genomic_DNA"/>
</dbReference>
<dbReference type="AlphaFoldDB" id="A0A7J6LEY6"/>
<sequence length="137" mass="15226">MTGLKSCGDPKYSVDIGKYGGMRNKVRYEAYVYAASKRTFSATLNFTTDAGPYTCRSHFRYEKTMQSYPPEHDGCIPGLLAHIGLEYLHYIFWVAADDPDSLSLTLGFSGLYKVELTLIEAGETLKVVDHGIPKSTV</sequence>
<reference evidence="1 2" key="1">
    <citation type="submission" date="2020-04" db="EMBL/GenBank/DDBJ databases">
        <title>Perkinsus chesapeaki whole genome sequence.</title>
        <authorList>
            <person name="Bogema D.R."/>
        </authorList>
    </citation>
    <scope>NUCLEOTIDE SEQUENCE [LARGE SCALE GENOMIC DNA]</scope>
    <source>
        <strain evidence="1">ATCC PRA-425</strain>
    </source>
</reference>
<evidence type="ECO:0000313" key="1">
    <source>
        <dbReference type="EMBL" id="KAF4657753.1"/>
    </source>
</evidence>
<protein>
    <submittedName>
        <fullName evidence="1">Uncharacterized protein</fullName>
    </submittedName>
</protein>
<keyword evidence="2" id="KW-1185">Reference proteome</keyword>